<sequence length="128" mass="14054">MKKIILIAVVFCASLVNGQTATSYASSKTSSSTTHSNVSVSVSDSNEVYSYSAIFDRSKSAKAIKEIEKTFGKPIIEGKNYVWRERDVLEIKAREGRVTIELEKGSTKLYEKVKNIGKAIAEVVGEKS</sequence>
<keyword evidence="3" id="KW-1185">Reference proteome</keyword>
<keyword evidence="1" id="KW-0732">Signal</keyword>
<comment type="caution">
    <text evidence="2">The sequence shown here is derived from an EMBL/GenBank/DDBJ whole genome shotgun (WGS) entry which is preliminary data.</text>
</comment>
<feature type="signal peptide" evidence="1">
    <location>
        <begin position="1"/>
        <end position="21"/>
    </location>
</feature>
<gene>
    <name evidence="2" type="ORF">HMH06_11345</name>
</gene>
<accession>A0ABX1WNZ3</accession>
<evidence type="ECO:0000313" key="2">
    <source>
        <dbReference type="EMBL" id="NOJ76417.1"/>
    </source>
</evidence>
<proteinExistence type="predicted"/>
<evidence type="ECO:0000313" key="3">
    <source>
        <dbReference type="Proteomes" id="UP000580344"/>
    </source>
</evidence>
<protein>
    <submittedName>
        <fullName evidence="2">Uncharacterized protein</fullName>
    </submittedName>
</protein>
<dbReference type="EMBL" id="JABFOQ010000032">
    <property type="protein sequence ID" value="NOJ76417.1"/>
    <property type="molecule type" value="Genomic_DNA"/>
</dbReference>
<dbReference type="Proteomes" id="UP000580344">
    <property type="component" value="Unassembled WGS sequence"/>
</dbReference>
<evidence type="ECO:0000256" key="1">
    <source>
        <dbReference type="SAM" id="SignalP"/>
    </source>
</evidence>
<reference evidence="2 3" key="1">
    <citation type="submission" date="2020-05" db="EMBL/GenBank/DDBJ databases">
        <title>Tigecycline resistant gene in Empedobacter stercoris.</title>
        <authorList>
            <person name="Chen Y."/>
            <person name="Cheng Y."/>
            <person name="Zhou K."/>
        </authorList>
    </citation>
    <scope>NUCLEOTIDE SEQUENCE [LARGE SCALE GENOMIC DNA]</scope>
    <source>
        <strain evidence="2 3">ES202</strain>
    </source>
</reference>
<dbReference type="RefSeq" id="WP_171623707.1">
    <property type="nucleotide sequence ID" value="NZ_JABFOQ010000032.1"/>
</dbReference>
<organism evidence="2 3">
    <name type="scientific">Empedobacter stercoris</name>
    <dbReference type="NCBI Taxonomy" id="1628248"/>
    <lineage>
        <taxon>Bacteria</taxon>
        <taxon>Pseudomonadati</taxon>
        <taxon>Bacteroidota</taxon>
        <taxon>Flavobacteriia</taxon>
        <taxon>Flavobacteriales</taxon>
        <taxon>Weeksellaceae</taxon>
        <taxon>Empedobacter</taxon>
    </lineage>
</organism>
<name>A0ABX1WNZ3_9FLAO</name>
<feature type="chain" id="PRO_5047111660" evidence="1">
    <location>
        <begin position="22"/>
        <end position="128"/>
    </location>
</feature>